<dbReference type="PANTHER" id="PTHR45138:SF9">
    <property type="entry name" value="DIGUANYLATE CYCLASE DGCM-RELATED"/>
    <property type="match status" value="1"/>
</dbReference>
<dbReference type="EC" id="2.7.7.65" evidence="2"/>
<evidence type="ECO:0000313" key="3">
    <source>
        <dbReference type="Proteomes" id="UP001305702"/>
    </source>
</evidence>
<dbReference type="GO" id="GO:1902201">
    <property type="term" value="P:negative regulation of bacterial-type flagellum-dependent cell motility"/>
    <property type="evidence" value="ECO:0007669"/>
    <property type="project" value="TreeGrafter"/>
</dbReference>
<dbReference type="PANTHER" id="PTHR45138">
    <property type="entry name" value="REGULATORY COMPONENTS OF SENSORY TRANSDUCTION SYSTEM"/>
    <property type="match status" value="1"/>
</dbReference>
<dbReference type="InterPro" id="IPR000160">
    <property type="entry name" value="GGDEF_dom"/>
</dbReference>
<dbReference type="InterPro" id="IPR050469">
    <property type="entry name" value="Diguanylate_Cyclase"/>
</dbReference>
<dbReference type="GO" id="GO:0052621">
    <property type="term" value="F:diguanylate cyclase activity"/>
    <property type="evidence" value="ECO:0007669"/>
    <property type="project" value="UniProtKB-EC"/>
</dbReference>
<dbReference type="SUPFAM" id="SSF55073">
    <property type="entry name" value="Nucleotide cyclase"/>
    <property type="match status" value="1"/>
</dbReference>
<dbReference type="EMBL" id="CP130318">
    <property type="protein sequence ID" value="WNQ10736.1"/>
    <property type="molecule type" value="Genomic_DNA"/>
</dbReference>
<dbReference type="Gene3D" id="3.30.70.270">
    <property type="match status" value="1"/>
</dbReference>
<sequence>MDGWIKKDEPVALAHLDVDYFMEINQQLGNEAGDRVLQTVAALLQEWSDKQAYRVSGDEFAVVLPKATLEQAFLKMETLRAQIEQAQDRFELPEDKPVTITIGVAQYPRDAKNEQGLSRAASAALVTAKETGRNQVALAPNEEMVMKSCYYPSTAVRRLKALAEQLNKKESVLLREALNDLLRKYDQQ</sequence>
<dbReference type="SMART" id="SM00267">
    <property type="entry name" value="GGDEF"/>
    <property type="match status" value="1"/>
</dbReference>
<evidence type="ECO:0000259" key="1">
    <source>
        <dbReference type="PROSITE" id="PS50887"/>
    </source>
</evidence>
<proteinExistence type="predicted"/>
<dbReference type="Pfam" id="PF00990">
    <property type="entry name" value="GGDEF"/>
    <property type="match status" value="1"/>
</dbReference>
<dbReference type="RefSeq" id="WP_315604510.1">
    <property type="nucleotide sequence ID" value="NZ_CP130318.1"/>
</dbReference>
<keyword evidence="2" id="KW-0548">Nucleotidyltransferase</keyword>
<dbReference type="InterPro" id="IPR029787">
    <property type="entry name" value="Nucleotide_cyclase"/>
</dbReference>
<feature type="domain" description="GGDEF" evidence="1">
    <location>
        <begin position="9"/>
        <end position="141"/>
    </location>
</feature>
<dbReference type="NCBIfam" id="TIGR00254">
    <property type="entry name" value="GGDEF"/>
    <property type="match status" value="1"/>
</dbReference>
<reference evidence="2 3" key="1">
    <citation type="submission" date="2022-02" db="EMBL/GenBank/DDBJ databases">
        <title>Paenibacillus sp. MBLB1776 Whole Genome Shotgun Sequencing.</title>
        <authorList>
            <person name="Hwang C.Y."/>
            <person name="Cho E.-S."/>
            <person name="Seo M.-J."/>
        </authorList>
    </citation>
    <scope>NUCLEOTIDE SEQUENCE [LARGE SCALE GENOMIC DNA]</scope>
    <source>
        <strain evidence="2 3">MBLB1776</strain>
    </source>
</reference>
<dbReference type="GO" id="GO:0043709">
    <property type="term" value="P:cell adhesion involved in single-species biofilm formation"/>
    <property type="evidence" value="ECO:0007669"/>
    <property type="project" value="TreeGrafter"/>
</dbReference>
<dbReference type="PROSITE" id="PS50887">
    <property type="entry name" value="GGDEF"/>
    <property type="match status" value="1"/>
</dbReference>
<dbReference type="KEGG" id="paun:MJA45_24450"/>
<dbReference type="Proteomes" id="UP001305702">
    <property type="component" value="Chromosome"/>
</dbReference>
<evidence type="ECO:0000313" key="2">
    <source>
        <dbReference type="EMBL" id="WNQ10736.1"/>
    </source>
</evidence>
<dbReference type="InterPro" id="IPR043128">
    <property type="entry name" value="Rev_trsase/Diguanyl_cyclase"/>
</dbReference>
<organism evidence="2 3">
    <name type="scientific">Paenibacillus aurantius</name>
    <dbReference type="NCBI Taxonomy" id="2918900"/>
    <lineage>
        <taxon>Bacteria</taxon>
        <taxon>Bacillati</taxon>
        <taxon>Bacillota</taxon>
        <taxon>Bacilli</taxon>
        <taxon>Bacillales</taxon>
        <taxon>Paenibacillaceae</taxon>
        <taxon>Paenibacillus</taxon>
    </lineage>
</organism>
<dbReference type="AlphaFoldDB" id="A0AA96RET5"/>
<name>A0AA96RET5_9BACL</name>
<accession>A0AA96RET5</accession>
<keyword evidence="3" id="KW-1185">Reference proteome</keyword>
<dbReference type="GO" id="GO:0005886">
    <property type="term" value="C:plasma membrane"/>
    <property type="evidence" value="ECO:0007669"/>
    <property type="project" value="TreeGrafter"/>
</dbReference>
<gene>
    <name evidence="2" type="ORF">MJA45_24450</name>
</gene>
<dbReference type="CDD" id="cd01949">
    <property type="entry name" value="GGDEF"/>
    <property type="match status" value="1"/>
</dbReference>
<protein>
    <submittedName>
        <fullName evidence="2">GGDEF domain-containing protein</fullName>
        <ecNumber evidence="2">2.7.7.65</ecNumber>
    </submittedName>
</protein>
<keyword evidence="2" id="KW-0808">Transferase</keyword>